<dbReference type="GO" id="GO:0009231">
    <property type="term" value="P:riboflavin biosynthetic process"/>
    <property type="evidence" value="ECO:0007669"/>
    <property type="project" value="InterPro"/>
</dbReference>
<name>A0A9P5ZCX7_9AGAR</name>
<evidence type="ECO:0000256" key="7">
    <source>
        <dbReference type="ARBA" id="ARBA00022643"/>
    </source>
</evidence>
<dbReference type="GO" id="GO:0005524">
    <property type="term" value="F:ATP binding"/>
    <property type="evidence" value="ECO:0007669"/>
    <property type="project" value="UniProtKB-KW"/>
</dbReference>
<dbReference type="Gene3D" id="2.40.30.30">
    <property type="entry name" value="Riboflavin kinase-like"/>
    <property type="match status" value="1"/>
</dbReference>
<comment type="caution">
    <text evidence="14">The sequence shown here is derived from an EMBL/GenBank/DDBJ whole genome shotgun (WGS) entry which is preliminary data.</text>
</comment>
<evidence type="ECO:0000256" key="1">
    <source>
        <dbReference type="ARBA" id="ARBA00003572"/>
    </source>
</evidence>
<dbReference type="InterPro" id="IPR015865">
    <property type="entry name" value="Riboflavin_kinase_bac/euk"/>
</dbReference>
<dbReference type="GO" id="GO:0009398">
    <property type="term" value="P:FMN biosynthetic process"/>
    <property type="evidence" value="ECO:0007669"/>
    <property type="project" value="TreeGrafter"/>
</dbReference>
<dbReference type="EC" id="2.7.1.26" evidence="4"/>
<evidence type="ECO:0000256" key="11">
    <source>
        <dbReference type="ARBA" id="ARBA00029960"/>
    </source>
</evidence>
<keyword evidence="15" id="KW-1185">Reference proteome</keyword>
<evidence type="ECO:0000256" key="2">
    <source>
        <dbReference type="ARBA" id="ARBA00005201"/>
    </source>
</evidence>
<dbReference type="AlphaFoldDB" id="A0A9P5ZCX7"/>
<accession>A0A9P5ZCX7</accession>
<evidence type="ECO:0000256" key="5">
    <source>
        <dbReference type="ARBA" id="ARBA00017394"/>
    </source>
</evidence>
<feature type="domain" description="Riboflavin kinase" evidence="13">
    <location>
        <begin position="42"/>
        <end position="180"/>
    </location>
</feature>
<dbReference type="SMART" id="SM00904">
    <property type="entry name" value="Flavokinase"/>
    <property type="match status" value="1"/>
</dbReference>
<organism evidence="14 15">
    <name type="scientific">Pholiota conissans</name>
    <dbReference type="NCBI Taxonomy" id="109636"/>
    <lineage>
        <taxon>Eukaryota</taxon>
        <taxon>Fungi</taxon>
        <taxon>Dikarya</taxon>
        <taxon>Basidiomycota</taxon>
        <taxon>Agaricomycotina</taxon>
        <taxon>Agaricomycetes</taxon>
        <taxon>Agaricomycetidae</taxon>
        <taxon>Agaricales</taxon>
        <taxon>Agaricineae</taxon>
        <taxon>Strophariaceae</taxon>
        <taxon>Pholiota</taxon>
    </lineage>
</organism>
<gene>
    <name evidence="14" type="ORF">BDN70DRAFT_910274</name>
</gene>
<evidence type="ECO:0000313" key="15">
    <source>
        <dbReference type="Proteomes" id="UP000807469"/>
    </source>
</evidence>
<dbReference type="PANTHER" id="PTHR22749:SF6">
    <property type="entry name" value="RIBOFLAVIN KINASE"/>
    <property type="match status" value="1"/>
</dbReference>
<keyword evidence="9" id="KW-0547">Nucleotide-binding</keyword>
<sequence>MSPTAAEFLAKHEIPSPELRTEKGRTARPHIVGPDSPEEPFPVTLVGAVQKGFGRGGKDLGCPTANLPDDSITPLSSVAKTGVYYGYAQVVPSQEHEAGFSPEDLKVLPMVMSLGWNPFYKNKILTAEIHIMHDFKTDFYGLEMRSIVLGYIRPELDYISREALIEDIEIDKKVSLNCLQRTGYQKYATDPVFRLAEGELKASI</sequence>
<comment type="pathway">
    <text evidence="2">Cofactor biosynthesis; FMN biosynthesis; FMN from riboflavin (ATP route): step 1/1.</text>
</comment>
<keyword evidence="8" id="KW-0808">Transferase</keyword>
<keyword evidence="6" id="KW-0285">Flavoprotein</keyword>
<dbReference type="EMBL" id="MU155136">
    <property type="protein sequence ID" value="KAF9485404.1"/>
    <property type="molecule type" value="Genomic_DNA"/>
</dbReference>
<evidence type="ECO:0000256" key="4">
    <source>
        <dbReference type="ARBA" id="ARBA00012105"/>
    </source>
</evidence>
<keyword evidence="7" id="KW-0288">FMN</keyword>
<evidence type="ECO:0000313" key="14">
    <source>
        <dbReference type="EMBL" id="KAF9485404.1"/>
    </source>
</evidence>
<dbReference type="GO" id="GO:0005739">
    <property type="term" value="C:mitochondrion"/>
    <property type="evidence" value="ECO:0007669"/>
    <property type="project" value="TreeGrafter"/>
</dbReference>
<keyword evidence="10" id="KW-0067">ATP-binding</keyword>
<proteinExistence type="inferred from homology"/>
<comment type="similarity">
    <text evidence="3">Belongs to the flavokinase family.</text>
</comment>
<dbReference type="OrthoDB" id="276388at2759"/>
<evidence type="ECO:0000256" key="8">
    <source>
        <dbReference type="ARBA" id="ARBA00022679"/>
    </source>
</evidence>
<feature type="region of interest" description="Disordered" evidence="12">
    <location>
        <begin position="1"/>
        <end position="39"/>
    </location>
</feature>
<dbReference type="InterPro" id="IPR023468">
    <property type="entry name" value="Riboflavin_kinase"/>
</dbReference>
<dbReference type="GO" id="GO:0008531">
    <property type="term" value="F:riboflavin kinase activity"/>
    <property type="evidence" value="ECO:0007669"/>
    <property type="project" value="UniProtKB-EC"/>
</dbReference>
<dbReference type="Proteomes" id="UP000807469">
    <property type="component" value="Unassembled WGS sequence"/>
</dbReference>
<evidence type="ECO:0000256" key="9">
    <source>
        <dbReference type="ARBA" id="ARBA00022741"/>
    </source>
</evidence>
<dbReference type="Pfam" id="PF01687">
    <property type="entry name" value="Flavokinase"/>
    <property type="match status" value="1"/>
</dbReference>
<dbReference type="SUPFAM" id="SSF82114">
    <property type="entry name" value="Riboflavin kinase-like"/>
    <property type="match status" value="1"/>
</dbReference>
<evidence type="ECO:0000259" key="13">
    <source>
        <dbReference type="SMART" id="SM00904"/>
    </source>
</evidence>
<keyword evidence="14" id="KW-0418">Kinase</keyword>
<evidence type="ECO:0000256" key="10">
    <source>
        <dbReference type="ARBA" id="ARBA00022840"/>
    </source>
</evidence>
<evidence type="ECO:0000256" key="3">
    <source>
        <dbReference type="ARBA" id="ARBA00010108"/>
    </source>
</evidence>
<dbReference type="PANTHER" id="PTHR22749">
    <property type="entry name" value="RIBOFLAVIN KINASE/FMN ADENYLYLTRANSFERASE"/>
    <property type="match status" value="1"/>
</dbReference>
<evidence type="ECO:0000256" key="6">
    <source>
        <dbReference type="ARBA" id="ARBA00022630"/>
    </source>
</evidence>
<protein>
    <recommendedName>
        <fullName evidence="5">Riboflavin kinase</fullName>
        <ecNumber evidence="4">2.7.1.26</ecNumber>
    </recommendedName>
    <alternativeName>
        <fullName evidence="11">Flavin mononucleotide kinase 1</fullName>
    </alternativeName>
</protein>
<feature type="compositionally biased region" description="Basic and acidic residues" evidence="12">
    <location>
        <begin position="9"/>
        <end position="25"/>
    </location>
</feature>
<reference evidence="14" key="1">
    <citation type="submission" date="2020-11" db="EMBL/GenBank/DDBJ databases">
        <authorList>
            <consortium name="DOE Joint Genome Institute"/>
            <person name="Ahrendt S."/>
            <person name="Riley R."/>
            <person name="Andreopoulos W."/>
            <person name="Labutti K."/>
            <person name="Pangilinan J."/>
            <person name="Ruiz-Duenas F.J."/>
            <person name="Barrasa J.M."/>
            <person name="Sanchez-Garcia M."/>
            <person name="Camarero S."/>
            <person name="Miyauchi S."/>
            <person name="Serrano A."/>
            <person name="Linde D."/>
            <person name="Babiker R."/>
            <person name="Drula E."/>
            <person name="Ayuso-Fernandez I."/>
            <person name="Pacheco R."/>
            <person name="Padilla G."/>
            <person name="Ferreira P."/>
            <person name="Barriuso J."/>
            <person name="Kellner H."/>
            <person name="Castanera R."/>
            <person name="Alfaro M."/>
            <person name="Ramirez L."/>
            <person name="Pisabarro A.G."/>
            <person name="Kuo A."/>
            <person name="Tritt A."/>
            <person name="Lipzen A."/>
            <person name="He G."/>
            <person name="Yan M."/>
            <person name="Ng V."/>
            <person name="Cullen D."/>
            <person name="Martin F."/>
            <person name="Rosso M.-N."/>
            <person name="Henrissat B."/>
            <person name="Hibbett D."/>
            <person name="Martinez A.T."/>
            <person name="Grigoriev I.V."/>
        </authorList>
    </citation>
    <scope>NUCLEOTIDE SEQUENCE</scope>
    <source>
        <strain evidence="14">CIRM-BRFM 674</strain>
    </source>
</reference>
<evidence type="ECO:0000256" key="12">
    <source>
        <dbReference type="SAM" id="MobiDB-lite"/>
    </source>
</evidence>
<dbReference type="InterPro" id="IPR023465">
    <property type="entry name" value="Riboflavin_kinase_dom_sf"/>
</dbReference>
<comment type="function">
    <text evidence="1">Catalyzes the phosphorylation of riboflavin (vitamin B2) to form flavin mononucleotide (FMN) coenzyme.</text>
</comment>